<dbReference type="Proteomes" id="UP000325081">
    <property type="component" value="Unassembled WGS sequence"/>
</dbReference>
<reference evidence="2" key="1">
    <citation type="journal article" date="2019" name="Curr. Biol.">
        <title>Genome Sequence of Striga asiatica Provides Insight into the Evolution of Plant Parasitism.</title>
        <authorList>
            <person name="Yoshida S."/>
            <person name="Kim S."/>
            <person name="Wafula E.K."/>
            <person name="Tanskanen J."/>
            <person name="Kim Y.M."/>
            <person name="Honaas L."/>
            <person name="Yang Z."/>
            <person name="Spallek T."/>
            <person name="Conn C.E."/>
            <person name="Ichihashi Y."/>
            <person name="Cheong K."/>
            <person name="Cui S."/>
            <person name="Der J.P."/>
            <person name="Gundlach H."/>
            <person name="Jiao Y."/>
            <person name="Hori C."/>
            <person name="Ishida J.K."/>
            <person name="Kasahara H."/>
            <person name="Kiba T."/>
            <person name="Kim M.S."/>
            <person name="Koo N."/>
            <person name="Laohavisit A."/>
            <person name="Lee Y.H."/>
            <person name="Lumba S."/>
            <person name="McCourt P."/>
            <person name="Mortimer J.C."/>
            <person name="Mutuku J.M."/>
            <person name="Nomura T."/>
            <person name="Sasaki-Sekimoto Y."/>
            <person name="Seto Y."/>
            <person name="Wang Y."/>
            <person name="Wakatake T."/>
            <person name="Sakakibara H."/>
            <person name="Demura T."/>
            <person name="Yamaguchi S."/>
            <person name="Yoneyama K."/>
            <person name="Manabe R.I."/>
            <person name="Nelson D.C."/>
            <person name="Schulman A.H."/>
            <person name="Timko M.P."/>
            <person name="dePamphilis C.W."/>
            <person name="Choi D."/>
            <person name="Shirasu K."/>
        </authorList>
    </citation>
    <scope>NUCLEOTIDE SEQUENCE [LARGE SCALE GENOMIC DNA]</scope>
    <source>
        <strain evidence="2">cv. UVA1</strain>
    </source>
</reference>
<proteinExistence type="predicted"/>
<name>A0A5A7QUN7_STRAF</name>
<comment type="caution">
    <text evidence="1">The sequence shown here is derived from an EMBL/GenBank/DDBJ whole genome shotgun (WGS) entry which is preliminary data.</text>
</comment>
<keyword evidence="2" id="KW-1185">Reference proteome</keyword>
<dbReference type="EMBL" id="BKCP01008404">
    <property type="protein sequence ID" value="GER49073.1"/>
    <property type="molecule type" value="Genomic_DNA"/>
</dbReference>
<organism evidence="1 2">
    <name type="scientific">Striga asiatica</name>
    <name type="common">Asiatic witchweed</name>
    <name type="synonym">Buchnera asiatica</name>
    <dbReference type="NCBI Taxonomy" id="4170"/>
    <lineage>
        <taxon>Eukaryota</taxon>
        <taxon>Viridiplantae</taxon>
        <taxon>Streptophyta</taxon>
        <taxon>Embryophyta</taxon>
        <taxon>Tracheophyta</taxon>
        <taxon>Spermatophyta</taxon>
        <taxon>Magnoliopsida</taxon>
        <taxon>eudicotyledons</taxon>
        <taxon>Gunneridae</taxon>
        <taxon>Pentapetalae</taxon>
        <taxon>asterids</taxon>
        <taxon>lamiids</taxon>
        <taxon>Lamiales</taxon>
        <taxon>Orobanchaceae</taxon>
        <taxon>Buchnereae</taxon>
        <taxon>Striga</taxon>
    </lineage>
</organism>
<evidence type="ECO:0000313" key="2">
    <source>
        <dbReference type="Proteomes" id="UP000325081"/>
    </source>
</evidence>
<evidence type="ECO:0000313" key="1">
    <source>
        <dbReference type="EMBL" id="GER49073.1"/>
    </source>
</evidence>
<gene>
    <name evidence="1" type="ORF">STAS_26285</name>
</gene>
<protein>
    <submittedName>
        <fullName evidence="1">60 kDa chaperonin</fullName>
    </submittedName>
</protein>
<dbReference type="AlphaFoldDB" id="A0A5A7QUN7"/>
<accession>A0A5A7QUN7</accession>
<sequence>MNEPEVTLLNNFSRTLFFYTILGSIDTSLNSSPQTHEWKKVRKCSYCDAARFQYEPLTFFVVTREKLKLHPLMSRMNFMNCIYPTVHVTDHYAEPNVCSAHDIISTEQQALTIYLFIMHIHGENESTYYRGLSFQSLTLFRFLTTVKNNKMERSLNLVADAIEKAEKDGKKTVREDSSLTNSQINSGKPIHVATFSSSHSTSKIDANKGKILRKSYIKEDDDIVISSDGDDITISIMRKKMYLKKKSTPKKISLLKNIKKEKN</sequence>